<accession>A0AA38C049</accession>
<dbReference type="InterPro" id="IPR005519">
    <property type="entry name" value="Acid_phosphat_B-like"/>
</dbReference>
<dbReference type="OMA" id="MEVIAIY"/>
<reference evidence="1 2" key="1">
    <citation type="journal article" date="2021" name="Nat. Plants">
        <title>The Taxus genome provides insights into paclitaxel biosynthesis.</title>
        <authorList>
            <person name="Xiong X."/>
            <person name="Gou J."/>
            <person name="Liao Q."/>
            <person name="Li Y."/>
            <person name="Zhou Q."/>
            <person name="Bi G."/>
            <person name="Li C."/>
            <person name="Du R."/>
            <person name="Wang X."/>
            <person name="Sun T."/>
            <person name="Guo L."/>
            <person name="Liang H."/>
            <person name="Lu P."/>
            <person name="Wu Y."/>
            <person name="Zhang Z."/>
            <person name="Ro D.K."/>
            <person name="Shang Y."/>
            <person name="Huang S."/>
            <person name="Yan J."/>
        </authorList>
    </citation>
    <scope>NUCLEOTIDE SEQUENCE [LARGE SCALE GENOMIC DNA]</scope>
    <source>
        <strain evidence="1">Ta-2019</strain>
    </source>
</reference>
<dbReference type="PANTHER" id="PTHR31284:SF10">
    <property type="entry name" value="ACID PHOSPHATASE-LIKE PROTEIN"/>
    <property type="match status" value="1"/>
</dbReference>
<gene>
    <name evidence="1" type="ORF">KI387_034518</name>
</gene>
<dbReference type="InterPro" id="IPR023214">
    <property type="entry name" value="HAD_sf"/>
</dbReference>
<dbReference type="Proteomes" id="UP000824469">
    <property type="component" value="Unassembled WGS sequence"/>
</dbReference>
<dbReference type="EMBL" id="JAHRHJ020003813">
    <property type="protein sequence ID" value="KAH9290401.1"/>
    <property type="molecule type" value="Genomic_DNA"/>
</dbReference>
<feature type="non-terminal residue" evidence="1">
    <location>
        <position position="1"/>
    </location>
</feature>
<evidence type="ECO:0000313" key="1">
    <source>
        <dbReference type="EMBL" id="KAH9290401.1"/>
    </source>
</evidence>
<evidence type="ECO:0008006" key="3">
    <source>
        <dbReference type="Google" id="ProtNLM"/>
    </source>
</evidence>
<evidence type="ECO:0000313" key="2">
    <source>
        <dbReference type="Proteomes" id="UP000824469"/>
    </source>
</evidence>
<protein>
    <recommendedName>
        <fullName evidence="3">Acid phosphatase</fullName>
    </recommendedName>
</protein>
<sequence length="92" mass="10189">MLRGHYAMDSNTVADVSIAHATSLNLSKNGTDAWVFDVDETLLSNLRYYQARRFGGQAFDETSFDNWVDLGKAPALSASYGVYTHLLELGIK</sequence>
<dbReference type="Pfam" id="PF03767">
    <property type="entry name" value="Acid_phosphat_B"/>
    <property type="match status" value="1"/>
</dbReference>
<dbReference type="AlphaFoldDB" id="A0AA38C049"/>
<comment type="caution">
    <text evidence="1">The sequence shown here is derived from an EMBL/GenBank/DDBJ whole genome shotgun (WGS) entry which is preliminary data.</text>
</comment>
<dbReference type="Gene3D" id="3.40.50.1000">
    <property type="entry name" value="HAD superfamily/HAD-like"/>
    <property type="match status" value="1"/>
</dbReference>
<proteinExistence type="predicted"/>
<keyword evidence="2" id="KW-1185">Reference proteome</keyword>
<name>A0AA38C049_TAXCH</name>
<organism evidence="1 2">
    <name type="scientific">Taxus chinensis</name>
    <name type="common">Chinese yew</name>
    <name type="synonym">Taxus wallichiana var. chinensis</name>
    <dbReference type="NCBI Taxonomy" id="29808"/>
    <lineage>
        <taxon>Eukaryota</taxon>
        <taxon>Viridiplantae</taxon>
        <taxon>Streptophyta</taxon>
        <taxon>Embryophyta</taxon>
        <taxon>Tracheophyta</taxon>
        <taxon>Spermatophyta</taxon>
        <taxon>Pinopsida</taxon>
        <taxon>Pinidae</taxon>
        <taxon>Conifers II</taxon>
        <taxon>Cupressales</taxon>
        <taxon>Taxaceae</taxon>
        <taxon>Taxus</taxon>
    </lineage>
</organism>
<dbReference type="PANTHER" id="PTHR31284">
    <property type="entry name" value="ACID PHOSPHATASE-LIKE PROTEIN"/>
    <property type="match status" value="1"/>
</dbReference>